<evidence type="ECO:0000313" key="2">
    <source>
        <dbReference type="EMBL" id="BEH03225.1"/>
    </source>
</evidence>
<protein>
    <recommendedName>
        <fullName evidence="1">Plasmid pRiA4b Orf3-like domain-containing protein</fullName>
    </recommendedName>
</protein>
<sequence length="455" mass="50165">MASTYWADPDGFALTTPTPLGRRAVKAALIVRLDLDDAHPPIWRQLRLASDLTLPQVHEVVQIAMGWTDSHLHHFVMGPDTHDPTTQHFLTPFDIAEGDKGIPESDVHLDQVISEPGDCLFYEYDFGDSWWHTMKLESVEPWRAGDTDAWCLAGQRACPPEDLGGIGGLEELLNWLDGRTEGADPEWVQQVLDWLPPGYDPVAFSVDEVNAVLARGLLPPLEQFHPMVSILMRNAGGSPLSDLGELIRRADLGSPSLTERDMADAVRGYQVLLAEIGDGLTLTQAGYLPPRVVQQILAELGPETEWVGIGTREDTSQTVSSLRRSATALGLVRLSRGRLTVTSNGRRLAGDPPHLLRHIATRLPLGKQHEQDAGTIALLFVAAGKDWLHSFDEAARIMEWIGWRTGGDAFLDERAVHIWSKPTRDVLQNLGGSGLSTPNRQIAVARYLLQTADQR</sequence>
<dbReference type="RefSeq" id="WP_286265542.1">
    <property type="nucleotide sequence ID" value="NZ_AP028056.1"/>
</dbReference>
<dbReference type="SUPFAM" id="SSF159941">
    <property type="entry name" value="MM3350-like"/>
    <property type="match status" value="1"/>
</dbReference>
<dbReference type="Gene3D" id="3.10.290.30">
    <property type="entry name" value="MM3350-like"/>
    <property type="match status" value="1"/>
</dbReference>
<evidence type="ECO:0000313" key="3">
    <source>
        <dbReference type="Proteomes" id="UP001431656"/>
    </source>
</evidence>
<dbReference type="KEGG" id="broo:brsh051_25060"/>
<organism evidence="2 3">
    <name type="scientific">Brooklawnia propionicigenes</name>
    <dbReference type="NCBI Taxonomy" id="3041175"/>
    <lineage>
        <taxon>Bacteria</taxon>
        <taxon>Bacillati</taxon>
        <taxon>Actinomycetota</taxon>
        <taxon>Actinomycetes</taxon>
        <taxon>Propionibacteriales</taxon>
        <taxon>Propionibacteriaceae</taxon>
        <taxon>Brooklawnia</taxon>
    </lineage>
</organism>
<dbReference type="InterPro" id="IPR012912">
    <property type="entry name" value="Plasmid_pRiA4b_Orf3-like"/>
</dbReference>
<dbReference type="Pfam" id="PF07929">
    <property type="entry name" value="PRiA4_ORF3"/>
    <property type="match status" value="1"/>
</dbReference>
<dbReference type="EMBL" id="AP028056">
    <property type="protein sequence ID" value="BEH03225.1"/>
    <property type="molecule type" value="Genomic_DNA"/>
</dbReference>
<dbReference type="InterPro" id="IPR024047">
    <property type="entry name" value="MM3350-like_sf"/>
</dbReference>
<accession>A0AAN0KJE2</accession>
<keyword evidence="3" id="KW-1185">Reference proteome</keyword>
<feature type="domain" description="Plasmid pRiA4b Orf3-like" evidence="1">
    <location>
        <begin position="29"/>
        <end position="207"/>
    </location>
</feature>
<name>A0AAN0KJE2_9ACTN</name>
<dbReference type="AlphaFoldDB" id="A0AAN0KJE2"/>
<reference evidence="2" key="1">
    <citation type="journal article" date="2024" name="Int. J. Syst. Evol. Microbiol.">
        <title>Brooklawnia propionicigenes sp. nov., a facultatively anaerobic, propionate-producing bacterium isolated from a methanogenic reactor treating waste from cattle farms.</title>
        <authorList>
            <person name="Akita Y."/>
            <person name="Ueki A."/>
            <person name="Tonouchi A."/>
            <person name="Sugawara Y."/>
            <person name="Honma S."/>
            <person name="Kaku N."/>
            <person name="Ueki K."/>
        </authorList>
    </citation>
    <scope>NUCLEOTIDE SEQUENCE</scope>
    <source>
        <strain evidence="2">SH051</strain>
    </source>
</reference>
<proteinExistence type="predicted"/>
<dbReference type="PANTHER" id="PTHR41878:SF1">
    <property type="entry name" value="TNPR PROTEIN"/>
    <property type="match status" value="1"/>
</dbReference>
<gene>
    <name evidence="2" type="ORF">brsh051_25060</name>
</gene>
<evidence type="ECO:0000259" key="1">
    <source>
        <dbReference type="Pfam" id="PF07929"/>
    </source>
</evidence>
<dbReference type="Proteomes" id="UP001431656">
    <property type="component" value="Chromosome"/>
</dbReference>
<dbReference type="PANTHER" id="PTHR41878">
    <property type="entry name" value="LEXA REPRESSOR-RELATED"/>
    <property type="match status" value="1"/>
</dbReference>